<dbReference type="Pfam" id="PF01055">
    <property type="entry name" value="Glyco_hydro_31_2nd"/>
    <property type="match status" value="1"/>
</dbReference>
<dbReference type="InterPro" id="IPR013780">
    <property type="entry name" value="Glyco_hydro_b"/>
</dbReference>
<dbReference type="SUPFAM" id="SSF51445">
    <property type="entry name" value="(Trans)glycosidases"/>
    <property type="match status" value="1"/>
</dbReference>
<dbReference type="Proteomes" id="UP000292373">
    <property type="component" value="Unassembled WGS sequence"/>
</dbReference>
<reference evidence="5 6" key="1">
    <citation type="submission" date="2019-01" db="EMBL/GenBank/DDBJ databases">
        <title>Lactibacter flavus gen. nov., sp. nov., a novel bacterium of the family Propionibacteriaceae isolated from raw milk and dairy products.</title>
        <authorList>
            <person name="Huptas C."/>
            <person name="Wenning M."/>
            <person name="Breitenwieser F."/>
            <person name="Doll E."/>
            <person name="Von Neubeck M."/>
            <person name="Busse H.-J."/>
            <person name="Scherer S."/>
        </authorList>
    </citation>
    <scope>NUCLEOTIDE SEQUENCE [LARGE SCALE GENOMIC DNA]</scope>
    <source>
        <strain evidence="5 6">KCTC 33808</strain>
    </source>
</reference>
<name>A0A4Q9KCK2_9ACTN</name>
<protein>
    <recommendedName>
        <fullName evidence="7">Glycoside hydrolase</fullName>
    </recommendedName>
</protein>
<evidence type="ECO:0000313" key="5">
    <source>
        <dbReference type="EMBL" id="TBT83955.1"/>
    </source>
</evidence>
<dbReference type="PANTHER" id="PTHR22762">
    <property type="entry name" value="ALPHA-GLUCOSIDASE"/>
    <property type="match status" value="1"/>
</dbReference>
<comment type="similarity">
    <text evidence="1 2">Belongs to the glycosyl hydrolase 31 family.</text>
</comment>
<dbReference type="InterPro" id="IPR017853">
    <property type="entry name" value="GH"/>
</dbReference>
<organism evidence="5 6">
    <name type="scientific">Propioniciclava sinopodophylli</name>
    <dbReference type="NCBI Taxonomy" id="1837344"/>
    <lineage>
        <taxon>Bacteria</taxon>
        <taxon>Bacillati</taxon>
        <taxon>Actinomycetota</taxon>
        <taxon>Actinomycetes</taxon>
        <taxon>Propionibacteriales</taxon>
        <taxon>Propionibacteriaceae</taxon>
        <taxon>Propioniciclava</taxon>
    </lineage>
</organism>
<dbReference type="Pfam" id="PF21365">
    <property type="entry name" value="Glyco_hydro_31_3rd"/>
    <property type="match status" value="1"/>
</dbReference>
<dbReference type="GO" id="GO:0005975">
    <property type="term" value="P:carbohydrate metabolic process"/>
    <property type="evidence" value="ECO:0007669"/>
    <property type="project" value="InterPro"/>
</dbReference>
<dbReference type="Gene3D" id="3.20.20.80">
    <property type="entry name" value="Glycosidases"/>
    <property type="match status" value="1"/>
</dbReference>
<dbReference type="EMBL" id="SDMQ01000009">
    <property type="protein sequence ID" value="TBT83955.1"/>
    <property type="molecule type" value="Genomic_DNA"/>
</dbReference>
<dbReference type="InterPro" id="IPR048395">
    <property type="entry name" value="Glyco_hydro_31_C"/>
</dbReference>
<keyword evidence="2" id="KW-0326">Glycosidase</keyword>
<dbReference type="AlphaFoldDB" id="A0A4Q9KCK2"/>
<accession>A0A4Q9KCK2</accession>
<evidence type="ECO:0008006" key="7">
    <source>
        <dbReference type="Google" id="ProtNLM"/>
    </source>
</evidence>
<dbReference type="PANTHER" id="PTHR22762:SF89">
    <property type="entry name" value="ALPHA-XYLOSIDASE"/>
    <property type="match status" value="1"/>
</dbReference>
<evidence type="ECO:0000259" key="4">
    <source>
        <dbReference type="Pfam" id="PF21365"/>
    </source>
</evidence>
<dbReference type="InterPro" id="IPR000322">
    <property type="entry name" value="Glyco_hydro_31_TIM"/>
</dbReference>
<dbReference type="RefSeq" id="WP_131168406.1">
    <property type="nucleotide sequence ID" value="NZ_SDMQ01000009.1"/>
</dbReference>
<evidence type="ECO:0000313" key="6">
    <source>
        <dbReference type="Proteomes" id="UP000292373"/>
    </source>
</evidence>
<dbReference type="SUPFAM" id="SSF51011">
    <property type="entry name" value="Glycosyl hydrolase domain"/>
    <property type="match status" value="1"/>
</dbReference>
<keyword evidence="2" id="KW-0378">Hydrolase</keyword>
<dbReference type="Gene3D" id="2.60.40.1180">
    <property type="entry name" value="Golgi alpha-mannosidase II"/>
    <property type="match status" value="2"/>
</dbReference>
<dbReference type="CDD" id="cd06595">
    <property type="entry name" value="GH31_u1"/>
    <property type="match status" value="1"/>
</dbReference>
<gene>
    <name evidence="5" type="ORF">ET989_09790</name>
</gene>
<sequence length="807" mass="89255">MALPERFRPTTTPFTDPAQVLVGPTWRITVLTERLLRLEWSDDGQFEDRATQVVWNRDLPAVPYEVSHDGDALQLSTRGLQLSWDGRRFSPGGLQVRQPGVRDWRSVWHYGDPETVQEREAGWHVGNLGGTARTLDEADGAVPLEKGLVSAFGFATLDDSGSLALDDDGWPTPREGEVDLYLFVHGYDAPAALRDFHALTGPTPLLPRWALGNWWSRYHPYTSGEYVALMDRFADEGLPFSVAVIDMDWHWVDIDPRHGSGWTGFSWNTDLIGDPEAFLAALHARGLTVSLNLHPADGVRSFEDAYPRLARRLGLDPDAGEPIRFDVASPTFMQAYFEEVLHPLEAQGVDFWWVDWQQGGASSIPGLDPLWLLNHLHFLDSGRDGRRPITFSRYAGPGSHRYPIGFSGDTVTTWESLHFQPWFTATAANIGYGWWSHDIGGHMFGERDDEMVARWFQLGTWSPINRLHSTSSPFQGKEPWKFGAEARAVMADALRLRHRLLPYLHTMNERAHRLAEPLVRPVYHADPRPESVLPGSGAFLFGTGLLVAPLTTPADRRTRRASVTTWLPEGTWHDWYSGLRYTGGRFVTFRRPLETYPVLARSGTIVPLVDGDDLSVANPAALHVRVFAGADGEFVLYEDDDGGEPAACRTRLSWNQADGTFAIDPVVGDASVLPDLRRWRVSVTGLAPSGTGAASEARTTYDNATGTVTVDLGVVDPAVGASFDLALRSASDQRLDERLFALVHDLQVGYIDKHALWEFLEANPGRVARVAGLASLPIADDIRDVVGELLLADLAAEASSTSAEPGP</sequence>
<dbReference type="GO" id="GO:0006491">
    <property type="term" value="P:N-glycan processing"/>
    <property type="evidence" value="ECO:0007669"/>
    <property type="project" value="TreeGrafter"/>
</dbReference>
<keyword evidence="6" id="KW-1185">Reference proteome</keyword>
<comment type="caution">
    <text evidence="5">The sequence shown here is derived from an EMBL/GenBank/DDBJ whole genome shotgun (WGS) entry which is preliminary data.</text>
</comment>
<dbReference type="OrthoDB" id="176168at2"/>
<feature type="domain" description="Glycosyl hydrolase family 31 C-terminal" evidence="4">
    <location>
        <begin position="516"/>
        <end position="606"/>
    </location>
</feature>
<evidence type="ECO:0000256" key="1">
    <source>
        <dbReference type="ARBA" id="ARBA00007806"/>
    </source>
</evidence>
<evidence type="ECO:0000259" key="3">
    <source>
        <dbReference type="Pfam" id="PF01055"/>
    </source>
</evidence>
<proteinExistence type="inferred from homology"/>
<evidence type="ECO:0000256" key="2">
    <source>
        <dbReference type="RuleBase" id="RU361185"/>
    </source>
</evidence>
<feature type="domain" description="Glycoside hydrolase family 31 TIM barrel" evidence="3">
    <location>
        <begin position="203"/>
        <end position="507"/>
    </location>
</feature>
<dbReference type="GO" id="GO:0090599">
    <property type="term" value="F:alpha-glucosidase activity"/>
    <property type="evidence" value="ECO:0007669"/>
    <property type="project" value="TreeGrafter"/>
</dbReference>